<dbReference type="PATRIC" id="fig|1346330.5.peg.2623"/>
<dbReference type="EMBL" id="ATDL01000015">
    <property type="protein sequence ID" value="ERJ59289.1"/>
    <property type="molecule type" value="Genomic_DNA"/>
</dbReference>
<dbReference type="AlphaFoldDB" id="U2J2U2"/>
<dbReference type="InterPro" id="IPR029055">
    <property type="entry name" value="Ntn_hydrolases_N"/>
</dbReference>
<evidence type="ECO:0000256" key="5">
    <source>
        <dbReference type="PIRSR" id="PIRSR600246-1"/>
    </source>
</evidence>
<evidence type="ECO:0000256" key="4">
    <source>
        <dbReference type="ARBA" id="ARBA00069124"/>
    </source>
</evidence>
<sequence length="301" mass="32145">MKYSKIALAIHGGAGPDNEFIRANKKQYKDSLQRIANTGYRMLKKGEPAISVVRSVVSMLEDDPLFNAGRGSALNKDGDIEMDAAIMNGADLSAGGVALVTRARNPILLADQVRRHSSHLLLAGVGADNFAVQQHIPTVDCGYFVTEEQRRAWVENAIKQDHDPYAKSGGTVGAVALDQDGNLASTTSTGGTPGKAAGRIGDSCLIGAGCYADNATCAISGTGDGELLMKGLTGYSIAMMIDIRNMPIQEAAEQVIKNNKWEGDIGIIGIDGDGELAIYFNSQRMHRAWVDKYGKSEVHIY</sequence>
<feature type="binding site" evidence="6">
    <location>
        <begin position="222"/>
        <end position="225"/>
    </location>
    <ligand>
        <name>substrate</name>
    </ligand>
</feature>
<keyword evidence="9" id="KW-1185">Reference proteome</keyword>
<dbReference type="PANTHER" id="PTHR10188:SF6">
    <property type="entry name" value="N(4)-(BETA-N-ACETYLGLUCOSAMINYL)-L-ASPARAGINASE"/>
    <property type="match status" value="1"/>
</dbReference>
<comment type="caution">
    <text evidence="8">The sequence shown here is derived from an EMBL/GenBank/DDBJ whole genome shotgun (WGS) entry which is preliminary data.</text>
</comment>
<dbReference type="STRING" id="1346330.M472_10935"/>
<proteinExistence type="predicted"/>
<dbReference type="Pfam" id="PF01112">
    <property type="entry name" value="Asparaginase_2"/>
    <property type="match status" value="1"/>
</dbReference>
<dbReference type="RefSeq" id="WP_021070783.1">
    <property type="nucleotide sequence ID" value="NZ_ATDL01000015.1"/>
</dbReference>
<protein>
    <recommendedName>
        <fullName evidence="4">Isoaspartyl peptidase</fullName>
    </recommendedName>
</protein>
<evidence type="ECO:0000256" key="1">
    <source>
        <dbReference type="ARBA" id="ARBA00022670"/>
    </source>
</evidence>
<feature type="binding site" evidence="6">
    <location>
        <begin position="199"/>
        <end position="202"/>
    </location>
    <ligand>
        <name>substrate</name>
    </ligand>
</feature>
<keyword evidence="2" id="KW-0378">Hydrolase</keyword>
<dbReference type="GO" id="GO:0016811">
    <property type="term" value="F:hydrolase activity, acting on carbon-nitrogen (but not peptide) bonds, in linear amides"/>
    <property type="evidence" value="ECO:0007669"/>
    <property type="project" value="UniProtKB-ARBA"/>
</dbReference>
<evidence type="ECO:0000256" key="3">
    <source>
        <dbReference type="ARBA" id="ARBA00022813"/>
    </source>
</evidence>
<dbReference type="SUPFAM" id="SSF56235">
    <property type="entry name" value="N-terminal nucleophile aminohydrolases (Ntn hydrolases)"/>
    <property type="match status" value="1"/>
</dbReference>
<evidence type="ECO:0000256" key="7">
    <source>
        <dbReference type="PIRSR" id="PIRSR600246-3"/>
    </source>
</evidence>
<dbReference type="GO" id="GO:0008233">
    <property type="term" value="F:peptidase activity"/>
    <property type="evidence" value="ECO:0007669"/>
    <property type="project" value="UniProtKB-KW"/>
</dbReference>
<dbReference type="Proteomes" id="UP000016584">
    <property type="component" value="Unassembled WGS sequence"/>
</dbReference>
<evidence type="ECO:0000313" key="8">
    <source>
        <dbReference type="EMBL" id="ERJ59289.1"/>
    </source>
</evidence>
<evidence type="ECO:0000256" key="6">
    <source>
        <dbReference type="PIRSR" id="PIRSR600246-2"/>
    </source>
</evidence>
<dbReference type="GO" id="GO:0006508">
    <property type="term" value="P:proteolysis"/>
    <property type="evidence" value="ECO:0007669"/>
    <property type="project" value="UniProtKB-KW"/>
</dbReference>
<gene>
    <name evidence="8" type="ORF">M472_10935</name>
</gene>
<dbReference type="Gene3D" id="3.60.20.30">
    <property type="entry name" value="(Glycosyl)asparaginase"/>
    <property type="match status" value="1"/>
</dbReference>
<dbReference type="PANTHER" id="PTHR10188">
    <property type="entry name" value="L-ASPARAGINASE"/>
    <property type="match status" value="1"/>
</dbReference>
<dbReference type="InterPro" id="IPR000246">
    <property type="entry name" value="Peptidase_T2"/>
</dbReference>
<organism evidence="8 9">
    <name type="scientific">Sphingobacterium paucimobilis HER1398</name>
    <dbReference type="NCBI Taxonomy" id="1346330"/>
    <lineage>
        <taxon>Bacteria</taxon>
        <taxon>Pseudomonadati</taxon>
        <taxon>Bacteroidota</taxon>
        <taxon>Sphingobacteriia</taxon>
        <taxon>Sphingobacteriales</taxon>
        <taxon>Sphingobacteriaceae</taxon>
        <taxon>Sphingobacterium</taxon>
    </lineage>
</organism>
<feature type="site" description="Cleavage; by autolysis" evidence="7">
    <location>
        <begin position="170"/>
        <end position="171"/>
    </location>
</feature>
<name>U2J2U2_9SPHI</name>
<keyword evidence="3" id="KW-0068">Autocatalytic cleavage</keyword>
<feature type="active site" description="Nucleophile" evidence="5">
    <location>
        <position position="171"/>
    </location>
</feature>
<dbReference type="eggNOG" id="COG1446">
    <property type="taxonomic scope" value="Bacteria"/>
</dbReference>
<dbReference type="FunFam" id="3.60.20.30:FF:000001">
    <property type="entry name" value="Isoaspartyl peptidase/L-asparaginase"/>
    <property type="match status" value="1"/>
</dbReference>
<reference evidence="8 9" key="1">
    <citation type="journal article" date="2013" name="Genome Announc.">
        <title>The Draft Genome Sequence of Sphingomonas paucimobilis Strain HER1398 (Proteobacteria), Host to the Giant PAU Phage, Indicates That It Is a Member of the Genus Sphingobacterium (Bacteroidetes).</title>
        <authorList>
            <person name="White R.A.III."/>
            <person name="Suttle C.A."/>
        </authorList>
    </citation>
    <scope>NUCLEOTIDE SEQUENCE [LARGE SCALE GENOMIC DNA]</scope>
    <source>
        <strain evidence="8 9">HER1398</strain>
    </source>
</reference>
<dbReference type="OrthoDB" id="9780217at2"/>
<evidence type="ECO:0000256" key="2">
    <source>
        <dbReference type="ARBA" id="ARBA00022801"/>
    </source>
</evidence>
<keyword evidence="1" id="KW-0645">Protease</keyword>
<evidence type="ECO:0000313" key="9">
    <source>
        <dbReference type="Proteomes" id="UP000016584"/>
    </source>
</evidence>
<accession>U2J2U2</accession>